<dbReference type="PANTHER" id="PTHR34387">
    <property type="entry name" value="SLR1258 PROTEIN"/>
    <property type="match status" value="1"/>
</dbReference>
<reference evidence="1 2" key="1">
    <citation type="submission" date="2021-06" db="EMBL/GenBank/DDBJ databases">
        <title>Complete genome sequence of the secondary alcohol utilizing methanogen Methanospirillum hungatei strain GP1.</title>
        <authorList>
            <person name="Day L.A."/>
            <person name="Costa K.C."/>
        </authorList>
    </citation>
    <scope>NUCLEOTIDE SEQUENCE [LARGE SCALE GENOMIC DNA]</scope>
    <source>
        <strain evidence="1 2">GP1</strain>
    </source>
</reference>
<organism evidence="1 2">
    <name type="scientific">Methanospirillum hungatei</name>
    <dbReference type="NCBI Taxonomy" id="2203"/>
    <lineage>
        <taxon>Archaea</taxon>
        <taxon>Methanobacteriati</taxon>
        <taxon>Methanobacteriota</taxon>
        <taxon>Stenosarchaea group</taxon>
        <taxon>Methanomicrobia</taxon>
        <taxon>Methanomicrobiales</taxon>
        <taxon>Methanospirillaceae</taxon>
        <taxon>Methanospirillum</taxon>
    </lineage>
</organism>
<accession>A0A8F5VR57</accession>
<dbReference type="GO" id="GO:0006974">
    <property type="term" value="P:DNA damage response"/>
    <property type="evidence" value="ECO:0007669"/>
    <property type="project" value="TreeGrafter"/>
</dbReference>
<dbReference type="InterPro" id="IPR007497">
    <property type="entry name" value="SIMPL/DUF541"/>
</dbReference>
<evidence type="ECO:0000313" key="1">
    <source>
        <dbReference type="EMBL" id="QXO96225.1"/>
    </source>
</evidence>
<dbReference type="PANTHER" id="PTHR34387:SF2">
    <property type="entry name" value="SLR1258 PROTEIN"/>
    <property type="match status" value="1"/>
</dbReference>
<gene>
    <name evidence="1" type="ORF">KSK55_07605</name>
</gene>
<name>A0A8F5VR57_METHU</name>
<dbReference type="InterPro" id="IPR052022">
    <property type="entry name" value="26kDa_periplasmic_antigen"/>
</dbReference>
<evidence type="ECO:0000313" key="2">
    <source>
        <dbReference type="Proteomes" id="UP000694228"/>
    </source>
</evidence>
<dbReference type="EMBL" id="CP077107">
    <property type="protein sequence ID" value="QXO96225.1"/>
    <property type="molecule type" value="Genomic_DNA"/>
</dbReference>
<proteinExistence type="predicted"/>
<dbReference type="AlphaFoldDB" id="A0A8F5VR57"/>
<protein>
    <submittedName>
        <fullName evidence="1">SIMPL domain-containing protein</fullName>
    </submittedName>
</protein>
<dbReference type="Pfam" id="PF04402">
    <property type="entry name" value="SIMPL"/>
    <property type="match status" value="1"/>
</dbReference>
<sequence>MTFAFVEVIGKRMRIAFNFDTMHTHALVSALLVLVIVALVAPAYAAETKEDIPLIQVTGSGTIKAAPDRVQIELTVVTKNPDVKAAQKENARKMDTVMSALRDPSKGNLSGREIGTTSYSISEVYYPDDALKAKYGEGVTIYQVSNTISIETEKIDRVGDIIDIAVVSGANAVSSLQFTLSQEKTAELRKEALAIAVNKAHTDAETVVAAMGKSLGDVHEVTVDESYQPPIYYNQDYRSSQLAAAAPATPIEPGAVEVTARVTAGYQIL</sequence>
<dbReference type="OrthoDB" id="12132at2157"/>
<dbReference type="Proteomes" id="UP000694228">
    <property type="component" value="Chromosome"/>
</dbReference>